<dbReference type="Proteomes" id="UP001187346">
    <property type="component" value="Unassembled WGS sequence"/>
</dbReference>
<evidence type="ECO:0000313" key="2">
    <source>
        <dbReference type="Proteomes" id="UP001187346"/>
    </source>
</evidence>
<sequence length="277" mass="28924">MTTTAPPLAVLLDPALDVPFTHGTLAGLPQWLRRTETGPADVVAVTADTPDWPDRLRAVLTDDAPPRAVLLSRVTPADPATVSELAALADELGIPVVVDSPWALDPTVTEHAERLRAAAAGAVVVDTVVVVPTAAGRAPAAVLLDQLALVRLVVGPVSGLRVTGLDGRGHTAGAHAGGVPVQLSSVLSPLGSAQARLSIRSRGEQWQLRFADPNTARPTAALLIDDAGEQLQPTRYETAHRAAWRQLHGAATASTQPSYTLPDLVADLRLLPPEALR</sequence>
<comment type="caution">
    <text evidence="1">The sequence shown here is derived from an EMBL/GenBank/DDBJ whole genome shotgun (WGS) entry which is preliminary data.</text>
</comment>
<accession>A0ABU4FBT7</accession>
<reference evidence="1 2" key="1">
    <citation type="submission" date="2023-10" db="EMBL/GenBank/DDBJ databases">
        <title>Characterization of rhizosphere-enriched actinobacteria from wheat plants lab-grown on chernevaya soil.</title>
        <authorList>
            <person name="Tikhonova E.N."/>
            <person name="Konopkin A."/>
            <person name="Kravchenko I.K."/>
        </authorList>
    </citation>
    <scope>NUCLEOTIDE SEQUENCE [LARGE SCALE GENOMIC DNA]</scope>
    <source>
        <strain evidence="1 2">RR29</strain>
    </source>
</reference>
<keyword evidence="2" id="KW-1185">Reference proteome</keyword>
<dbReference type="EMBL" id="JAWMAJ010000058">
    <property type="protein sequence ID" value="MDV7218044.1"/>
    <property type="molecule type" value="Genomic_DNA"/>
</dbReference>
<protein>
    <submittedName>
        <fullName evidence="1">Uncharacterized protein</fullName>
    </submittedName>
</protein>
<dbReference type="RefSeq" id="WP_317772214.1">
    <property type="nucleotide sequence ID" value="NZ_JAWMAJ010000058.1"/>
</dbReference>
<evidence type="ECO:0000313" key="1">
    <source>
        <dbReference type="EMBL" id="MDV7218044.1"/>
    </source>
</evidence>
<gene>
    <name evidence="1" type="ORF">R5A26_19035</name>
</gene>
<organism evidence="1 2">
    <name type="scientific">Streptomyces prunicolor</name>
    <dbReference type="NCBI Taxonomy" id="67348"/>
    <lineage>
        <taxon>Bacteria</taxon>
        <taxon>Bacillati</taxon>
        <taxon>Actinomycetota</taxon>
        <taxon>Actinomycetes</taxon>
        <taxon>Kitasatosporales</taxon>
        <taxon>Streptomycetaceae</taxon>
        <taxon>Streptomyces</taxon>
    </lineage>
</organism>
<dbReference type="SUPFAM" id="SSF51395">
    <property type="entry name" value="FMN-linked oxidoreductases"/>
    <property type="match status" value="1"/>
</dbReference>
<name>A0ABU4FBT7_9ACTN</name>
<proteinExistence type="predicted"/>